<feature type="transmembrane region" description="Helical" evidence="6">
    <location>
        <begin position="272"/>
        <end position="291"/>
    </location>
</feature>
<dbReference type="PANTHER" id="PTHR33406:SF13">
    <property type="entry name" value="MEMBRANE PROTEIN YDFJ"/>
    <property type="match status" value="1"/>
</dbReference>
<dbReference type="InterPro" id="IPR050545">
    <property type="entry name" value="Mycobact_MmpL"/>
</dbReference>
<feature type="transmembrane region" description="Helical" evidence="6">
    <location>
        <begin position="223"/>
        <end position="240"/>
    </location>
</feature>
<evidence type="ECO:0000259" key="7">
    <source>
        <dbReference type="PROSITE" id="PS50156"/>
    </source>
</evidence>
<evidence type="ECO:0000256" key="4">
    <source>
        <dbReference type="ARBA" id="ARBA00022989"/>
    </source>
</evidence>
<dbReference type="EMBL" id="LYOS01000005">
    <property type="protein sequence ID" value="OFV67304.1"/>
    <property type="molecule type" value="Genomic_DNA"/>
</dbReference>
<feature type="transmembrane region" description="Helical" evidence="6">
    <location>
        <begin position="312"/>
        <end position="335"/>
    </location>
</feature>
<evidence type="ECO:0000313" key="8">
    <source>
        <dbReference type="EMBL" id="OFV67304.1"/>
    </source>
</evidence>
<comment type="subcellular location">
    <subcellularLocation>
        <location evidence="1">Cell membrane</location>
        <topology evidence="1">Multi-pass membrane protein</topology>
    </subcellularLocation>
</comment>
<protein>
    <submittedName>
        <fullName evidence="8">MFS transporter</fullName>
    </submittedName>
</protein>
<keyword evidence="9" id="KW-1185">Reference proteome</keyword>
<comment type="caution">
    <text evidence="8">The sequence shown here is derived from an EMBL/GenBank/DDBJ whole genome shotgun (WGS) entry which is preliminary data.</text>
</comment>
<keyword evidence="5 6" id="KW-0472">Membrane</keyword>
<evidence type="ECO:0000256" key="3">
    <source>
        <dbReference type="ARBA" id="ARBA00022692"/>
    </source>
</evidence>
<evidence type="ECO:0000256" key="1">
    <source>
        <dbReference type="ARBA" id="ARBA00004651"/>
    </source>
</evidence>
<evidence type="ECO:0000313" key="9">
    <source>
        <dbReference type="Proteomes" id="UP000186940"/>
    </source>
</evidence>
<feature type="transmembrane region" description="Helical" evidence="6">
    <location>
        <begin position="21"/>
        <end position="39"/>
    </location>
</feature>
<organism evidence="8 9">
    <name type="scientific">Candidatus Syntropharchaeum caldarium</name>
    <dbReference type="NCBI Taxonomy" id="1838285"/>
    <lineage>
        <taxon>Archaea</taxon>
        <taxon>Methanobacteriati</taxon>
        <taxon>Methanobacteriota</taxon>
        <taxon>Stenosarchaea group</taxon>
        <taxon>Methanomicrobia</taxon>
        <taxon>Methanosarcinales</taxon>
        <taxon>ANME-2 cluster</taxon>
        <taxon>Candidatus Syntropharchaeum</taxon>
    </lineage>
</organism>
<gene>
    <name evidence="8" type="ORF">SCAL_001573</name>
</gene>
<dbReference type="STRING" id="1838285.SCAL_001573"/>
<evidence type="ECO:0000256" key="5">
    <source>
        <dbReference type="ARBA" id="ARBA00023136"/>
    </source>
</evidence>
<feature type="transmembrane region" description="Helical" evidence="6">
    <location>
        <begin position="347"/>
        <end position="370"/>
    </location>
</feature>
<name>A0A1F2P845_9EURY</name>
<proteinExistence type="predicted"/>
<reference evidence="8" key="1">
    <citation type="submission" date="2016-05" db="EMBL/GenBank/DDBJ databases">
        <title>Microbial consortia oxidize butane by reversing methanogenesis.</title>
        <authorList>
            <person name="Laso-Perez R."/>
            <person name="Richter M."/>
            <person name="Wegener G."/>
            <person name="Musat F."/>
        </authorList>
    </citation>
    <scope>NUCLEOTIDE SEQUENCE [LARGE SCALE GENOMIC DNA]</scope>
    <source>
        <strain evidence="8">BOX2</strain>
    </source>
</reference>
<dbReference type="InterPro" id="IPR000731">
    <property type="entry name" value="SSD"/>
</dbReference>
<dbReference type="InterPro" id="IPR004869">
    <property type="entry name" value="MMPL_dom"/>
</dbReference>
<dbReference type="PROSITE" id="PS50156">
    <property type="entry name" value="SSD"/>
    <property type="match status" value="1"/>
</dbReference>
<feature type="domain" description="SSD" evidence="7">
    <location>
        <begin position="243"/>
        <end position="369"/>
    </location>
</feature>
<keyword evidence="2" id="KW-1003">Cell membrane</keyword>
<keyword evidence="3 6" id="KW-0812">Transmembrane</keyword>
<dbReference type="SUPFAM" id="SSF82866">
    <property type="entry name" value="Multidrug efflux transporter AcrB transmembrane domain"/>
    <property type="match status" value="1"/>
</dbReference>
<dbReference type="Proteomes" id="UP000186940">
    <property type="component" value="Unassembled WGS sequence"/>
</dbReference>
<evidence type="ECO:0000256" key="6">
    <source>
        <dbReference type="SAM" id="Phobius"/>
    </source>
</evidence>
<dbReference type="Pfam" id="PF03176">
    <property type="entry name" value="MMPL"/>
    <property type="match status" value="1"/>
</dbReference>
<keyword evidence="4 6" id="KW-1133">Transmembrane helix</keyword>
<dbReference type="GO" id="GO:0005886">
    <property type="term" value="C:plasma membrane"/>
    <property type="evidence" value="ECO:0007669"/>
    <property type="project" value="UniProtKB-SubCell"/>
</dbReference>
<sequence>MIEMLEKGLKRIADIQIAHPGVVLVLCILITLAAFNGAMKIKSEANMEKWMPQDLPVIKTSKLIRSIFGASDMEMVVVRLDPDSTDEYAISDVRDPEVLEAIDRLELRIRDEDHVYSVMSLVDYIKIYNGGTIPVEIEGVKQIINAHPELREYIASDYSSTIIMITTDAGSDQNVAKRLTRNIEHDISESAFPSGIRADVTGIPSLVSTIMDLINENNRKTTTLSMIFVLLLLIISYSSIRWGLKPMVPLAFGVVWMMGLMGYLGIPLNMATSVVTSMMIGIGIAYGVHIVDRYKEERAKGMTVDDAVETSVVKVGSAIISTSATTMGGFIALIFGSMPMMQQMGEALFLCIGCSMASAIFLLPSILCLLDRRDENAS</sequence>
<dbReference type="PANTHER" id="PTHR33406">
    <property type="entry name" value="MEMBRANE PROTEIN MJ1562-RELATED"/>
    <property type="match status" value="1"/>
</dbReference>
<dbReference type="Gene3D" id="1.20.1640.10">
    <property type="entry name" value="Multidrug efflux transporter AcrB transmembrane domain"/>
    <property type="match status" value="1"/>
</dbReference>
<dbReference type="AlphaFoldDB" id="A0A1F2P845"/>
<evidence type="ECO:0000256" key="2">
    <source>
        <dbReference type="ARBA" id="ARBA00022475"/>
    </source>
</evidence>
<accession>A0A1F2P845</accession>